<dbReference type="EMBL" id="AMZH03020623">
    <property type="protein sequence ID" value="RRT38993.1"/>
    <property type="molecule type" value="Genomic_DNA"/>
</dbReference>
<reference evidence="2 3" key="1">
    <citation type="journal article" date="2014" name="Agronomy (Basel)">
        <title>A Draft Genome Sequence for Ensete ventricosum, the Drought-Tolerant Tree Against Hunger.</title>
        <authorList>
            <person name="Harrison J."/>
            <person name="Moore K.A."/>
            <person name="Paszkiewicz K."/>
            <person name="Jones T."/>
            <person name="Grant M."/>
            <person name="Ambacheew D."/>
            <person name="Muzemil S."/>
            <person name="Studholme D.J."/>
        </authorList>
    </citation>
    <scope>NUCLEOTIDE SEQUENCE [LARGE SCALE GENOMIC DNA]</scope>
</reference>
<comment type="caution">
    <text evidence="2">The sequence shown here is derived from an EMBL/GenBank/DDBJ whole genome shotgun (WGS) entry which is preliminary data.</text>
</comment>
<proteinExistence type="predicted"/>
<dbReference type="AlphaFoldDB" id="A0A426XHS4"/>
<sequence length="109" mass="12074">MGEDFCRLAGSGPSAVAATSRQPHASDSRRACRGQRLVYYDTYRERERERVDMGASTFGLHACLLRSLGCKQLSNLTFAAPVYTQRKSISSMQCMRDHEVIAVRGARGS</sequence>
<evidence type="ECO:0000256" key="1">
    <source>
        <dbReference type="SAM" id="MobiDB-lite"/>
    </source>
</evidence>
<evidence type="ECO:0000313" key="2">
    <source>
        <dbReference type="EMBL" id="RRT38993.1"/>
    </source>
</evidence>
<feature type="region of interest" description="Disordered" evidence="1">
    <location>
        <begin position="1"/>
        <end position="30"/>
    </location>
</feature>
<name>A0A426XHS4_ENSVE</name>
<accession>A0A426XHS4</accession>
<evidence type="ECO:0000313" key="3">
    <source>
        <dbReference type="Proteomes" id="UP000287651"/>
    </source>
</evidence>
<dbReference type="Proteomes" id="UP000287651">
    <property type="component" value="Unassembled WGS sequence"/>
</dbReference>
<gene>
    <name evidence="2" type="ORF">B296_00031274</name>
</gene>
<protein>
    <submittedName>
        <fullName evidence="2">Uncharacterized protein</fullName>
    </submittedName>
</protein>
<organism evidence="2 3">
    <name type="scientific">Ensete ventricosum</name>
    <name type="common">Abyssinian banana</name>
    <name type="synonym">Musa ensete</name>
    <dbReference type="NCBI Taxonomy" id="4639"/>
    <lineage>
        <taxon>Eukaryota</taxon>
        <taxon>Viridiplantae</taxon>
        <taxon>Streptophyta</taxon>
        <taxon>Embryophyta</taxon>
        <taxon>Tracheophyta</taxon>
        <taxon>Spermatophyta</taxon>
        <taxon>Magnoliopsida</taxon>
        <taxon>Liliopsida</taxon>
        <taxon>Zingiberales</taxon>
        <taxon>Musaceae</taxon>
        <taxon>Ensete</taxon>
    </lineage>
</organism>